<feature type="transmembrane region" description="Helical" evidence="2">
    <location>
        <begin position="18"/>
        <end position="40"/>
    </location>
</feature>
<protein>
    <submittedName>
        <fullName evidence="3">DUF3515 domain-containing protein</fullName>
    </submittedName>
</protein>
<dbReference type="EMBL" id="JAEUWV010000010">
    <property type="protein sequence ID" value="MCO6394832.1"/>
    <property type="molecule type" value="Genomic_DNA"/>
</dbReference>
<dbReference type="RefSeq" id="WP_252931523.1">
    <property type="nucleotide sequence ID" value="NZ_JAEUWV010000010.1"/>
</dbReference>
<dbReference type="Pfam" id="PF12028">
    <property type="entry name" value="DUF3515"/>
    <property type="match status" value="2"/>
</dbReference>
<evidence type="ECO:0000313" key="3">
    <source>
        <dbReference type="EMBL" id="MCO6394832.1"/>
    </source>
</evidence>
<comment type="caution">
    <text evidence="3">The sequence shown here is derived from an EMBL/GenBank/DDBJ whole genome shotgun (WGS) entry which is preliminary data.</text>
</comment>
<reference evidence="3 4" key="1">
    <citation type="submission" date="2021-01" db="EMBL/GenBank/DDBJ databases">
        <title>Identification and Characterization of Corynebacterium sp.</title>
        <authorList>
            <person name="Luo Q."/>
            <person name="Qu P."/>
            <person name="Chen Q."/>
        </authorList>
    </citation>
    <scope>NUCLEOTIDE SEQUENCE [LARGE SCALE GENOMIC DNA]</scope>
    <source>
        <strain evidence="3 4">MC-18</strain>
    </source>
</reference>
<keyword evidence="4" id="KW-1185">Reference proteome</keyword>
<evidence type="ECO:0000256" key="1">
    <source>
        <dbReference type="SAM" id="MobiDB-lite"/>
    </source>
</evidence>
<evidence type="ECO:0000256" key="2">
    <source>
        <dbReference type="SAM" id="Phobius"/>
    </source>
</evidence>
<proteinExistence type="predicted"/>
<accession>A0AAW5HWY5</accession>
<dbReference type="Proteomes" id="UP001205920">
    <property type="component" value="Unassembled WGS sequence"/>
</dbReference>
<keyword evidence="2" id="KW-0472">Membrane</keyword>
<dbReference type="AlphaFoldDB" id="A0AAW5HWY5"/>
<keyword evidence="2" id="KW-0812">Transmembrane</keyword>
<keyword evidence="2" id="KW-1133">Transmembrane helix</keyword>
<evidence type="ECO:0000313" key="4">
    <source>
        <dbReference type="Proteomes" id="UP001205920"/>
    </source>
</evidence>
<name>A0AAW5HWY5_9CORY</name>
<organism evidence="3 4">
    <name type="scientific">Corynebacterium lipophilum</name>
    <dbReference type="NCBI Taxonomy" id="2804918"/>
    <lineage>
        <taxon>Bacteria</taxon>
        <taxon>Bacillati</taxon>
        <taxon>Actinomycetota</taxon>
        <taxon>Actinomycetes</taxon>
        <taxon>Mycobacteriales</taxon>
        <taxon>Corynebacteriaceae</taxon>
        <taxon>Corynebacterium</taxon>
    </lineage>
</organism>
<feature type="region of interest" description="Disordered" evidence="1">
    <location>
        <begin position="175"/>
        <end position="198"/>
    </location>
</feature>
<sequence length="323" mass="34415">MKDSTGALHDSQINRTAVYISLGLAVALVLGVIVGARYFFQQVALQPVAMTELPSPEADSPECAALVDSLPEKVLGHKRAELAAPAPAGAAAWQSSSTRRVTLRCGVEMPLQYTEYTPVSSHNGAEWIRIDDATPGSSMVTWFSADRWPVVAVTTDAEGLGRADTPVDEINVSALPQRDLPRNPAPLSELQPATHSTDGSGANACGGLLAALPESLVEGYKRLPENKVASPQTAVWTQLGHEPIVLRCGVNDPEHYEAGATLQQINGIPWFEDTITATGTTSSTWYALGREVNVAAFVPSGEGNEVITTLTELVEKHVPERKS</sequence>
<dbReference type="InterPro" id="IPR021903">
    <property type="entry name" value="DUF3515"/>
</dbReference>
<gene>
    <name evidence="3" type="ORF">JMN37_07575</name>
</gene>